<accession>A0ABX6Q7H9</accession>
<dbReference type="RefSeq" id="WP_174812205.1">
    <property type="nucleotide sequence ID" value="NZ_CP054614.1"/>
</dbReference>
<name>A0ABX6Q7H9_PAEBA</name>
<dbReference type="Proteomes" id="UP000509327">
    <property type="component" value="Chromosome"/>
</dbReference>
<gene>
    <name evidence="1" type="ORF">HUB98_19170</name>
</gene>
<sequence>MMKLMLIRLKCGNGLSINHSANKKVRFLTYSIGLMNTRSRPYSVEYASPFADRKNMTSKLILTTAFSDSCLTGRSIRISVNKMTMTDPNIQLVKATARNKATCPKLSRNITPDTSEKRRMVKNRKPIWFRAFPQIIGYLLPEINLNILKKPLSLKEIRLVVTSMDITKIIYETNTLV</sequence>
<protein>
    <submittedName>
        <fullName evidence="1">Uncharacterized protein</fullName>
    </submittedName>
</protein>
<evidence type="ECO:0000313" key="2">
    <source>
        <dbReference type="Proteomes" id="UP000509327"/>
    </source>
</evidence>
<reference evidence="1 2" key="1">
    <citation type="submission" date="2020-06" db="EMBL/GenBank/DDBJ databases">
        <title>Complete genome of Paenibacillus barcinonensis KACC11450.</title>
        <authorList>
            <person name="Kim M."/>
            <person name="Park Y.-J."/>
            <person name="Shin J.-H."/>
        </authorList>
    </citation>
    <scope>NUCLEOTIDE SEQUENCE [LARGE SCALE GENOMIC DNA]</scope>
    <source>
        <strain evidence="1 2">KACC11450</strain>
    </source>
</reference>
<organism evidence="1 2">
    <name type="scientific">Paenibacillus barcinonensis</name>
    <dbReference type="NCBI Taxonomy" id="198119"/>
    <lineage>
        <taxon>Bacteria</taxon>
        <taxon>Bacillati</taxon>
        <taxon>Bacillota</taxon>
        <taxon>Bacilli</taxon>
        <taxon>Bacillales</taxon>
        <taxon>Paenibacillaceae</taxon>
        <taxon>Paenibacillus</taxon>
    </lineage>
</organism>
<keyword evidence="2" id="KW-1185">Reference proteome</keyword>
<dbReference type="EMBL" id="CP054614">
    <property type="protein sequence ID" value="QKS58159.1"/>
    <property type="molecule type" value="Genomic_DNA"/>
</dbReference>
<proteinExistence type="predicted"/>
<evidence type="ECO:0000313" key="1">
    <source>
        <dbReference type="EMBL" id="QKS58159.1"/>
    </source>
</evidence>